<gene>
    <name evidence="2" type="ORF">DMAD_08438</name>
</gene>
<sequence length="421" mass="49416">MTTENLEQFNADELEAPAWLNATYLETILSTYENAPELKVTDLKISPASAQGDHYASVMFRTKVEYNSRNGASTKSLIVKTMPEQEGHKKDMMSESYFFKTEIGMYCQALPEFERILKQAGDDTQLCVPCIYHSLEPRQVMIFEDLVPQGYTVIRDRPLREEELCRAFSKLAKWHAVSMKMLNEQPDFLKEFQYGVGEMANLMSDPFISTAMPPFIEMLERWPELRKYKPYFEKIKDTYLDTVKSILQEYRKDPQADGYYVLCHGDFHLRNMMFRNNKETGDSEDVMLVDFQLSNTCPIAVDLIYSIHMLMEPEQRWNHGEKLINYYFSVLVDTLKKVGYKGSMPTQEKLCQQIYRLKYYDLFLMFTFLPLIWGIKTNSFAMNDLLQDGATRQKTYHQDVYIKDVKILLPKYEQLGYFKDL</sequence>
<dbReference type="InterPro" id="IPR011009">
    <property type="entry name" value="Kinase-like_dom_sf"/>
</dbReference>
<evidence type="ECO:0000313" key="3">
    <source>
        <dbReference type="Proteomes" id="UP001500889"/>
    </source>
</evidence>
<dbReference type="Gene3D" id="3.90.1200.10">
    <property type="match status" value="1"/>
</dbReference>
<proteinExistence type="predicted"/>
<protein>
    <recommendedName>
        <fullName evidence="1">CHK kinase-like domain-containing protein</fullName>
    </recommendedName>
</protein>
<dbReference type="PANTHER" id="PTHR11012">
    <property type="entry name" value="PROTEIN KINASE-LIKE DOMAIN-CONTAINING"/>
    <property type="match status" value="1"/>
</dbReference>
<feature type="domain" description="CHK kinase-like" evidence="1">
    <location>
        <begin position="141"/>
        <end position="337"/>
    </location>
</feature>
<reference evidence="2 3" key="1">
    <citation type="submission" date="2024-02" db="EMBL/GenBank/DDBJ databases">
        <title>A chromosome-level genome assembly of Drosophila madeirensis, a fruit fly species endemic to Madeira island.</title>
        <authorList>
            <person name="Tomihara K."/>
            <person name="Llopart A."/>
            <person name="Yamamoto D."/>
        </authorList>
    </citation>
    <scope>NUCLEOTIDE SEQUENCE [LARGE SCALE GENOMIC DNA]</scope>
    <source>
        <strain evidence="2 3">RF1</strain>
    </source>
</reference>
<accession>A0AAU9EZ57</accession>
<dbReference type="SMART" id="SM00587">
    <property type="entry name" value="CHK"/>
    <property type="match status" value="1"/>
</dbReference>
<dbReference type="Pfam" id="PF02958">
    <property type="entry name" value="EcKL"/>
    <property type="match status" value="1"/>
</dbReference>
<dbReference type="InterPro" id="IPR004119">
    <property type="entry name" value="EcKL"/>
</dbReference>
<dbReference type="InterPro" id="IPR015897">
    <property type="entry name" value="CHK_kinase-like"/>
</dbReference>
<dbReference type="SUPFAM" id="SSF56112">
    <property type="entry name" value="Protein kinase-like (PK-like)"/>
    <property type="match status" value="1"/>
</dbReference>
<name>A0AAU9EZ57_DROMD</name>
<keyword evidence="3" id="KW-1185">Reference proteome</keyword>
<dbReference type="Proteomes" id="UP001500889">
    <property type="component" value="Chromosome O"/>
</dbReference>
<evidence type="ECO:0000313" key="2">
    <source>
        <dbReference type="EMBL" id="BFF89759.1"/>
    </source>
</evidence>
<dbReference type="AlphaFoldDB" id="A0AAU9EZ57"/>
<evidence type="ECO:0000259" key="1">
    <source>
        <dbReference type="SMART" id="SM00587"/>
    </source>
</evidence>
<dbReference type="EMBL" id="AP029263">
    <property type="protein sequence ID" value="BFF89759.1"/>
    <property type="molecule type" value="Genomic_DNA"/>
</dbReference>
<organism evidence="2 3">
    <name type="scientific">Drosophila madeirensis</name>
    <name type="common">Fruit fly</name>
    <dbReference type="NCBI Taxonomy" id="30013"/>
    <lineage>
        <taxon>Eukaryota</taxon>
        <taxon>Metazoa</taxon>
        <taxon>Ecdysozoa</taxon>
        <taxon>Arthropoda</taxon>
        <taxon>Hexapoda</taxon>
        <taxon>Insecta</taxon>
        <taxon>Pterygota</taxon>
        <taxon>Neoptera</taxon>
        <taxon>Endopterygota</taxon>
        <taxon>Diptera</taxon>
        <taxon>Brachycera</taxon>
        <taxon>Muscomorpha</taxon>
        <taxon>Ephydroidea</taxon>
        <taxon>Drosophilidae</taxon>
        <taxon>Drosophila</taxon>
        <taxon>Sophophora</taxon>
    </lineage>
</organism>
<dbReference type="PANTHER" id="PTHR11012:SF12">
    <property type="entry name" value="CHK KINASE-LIKE DOMAIN-CONTAINING PROTEIN-RELATED"/>
    <property type="match status" value="1"/>
</dbReference>